<accession>A0ABC9EZR7</accession>
<reference evidence="2 3" key="2">
    <citation type="submission" date="2024-10" db="EMBL/GenBank/DDBJ databases">
        <authorList>
            <person name="Ryan C."/>
        </authorList>
    </citation>
    <scope>NUCLEOTIDE SEQUENCE [LARGE SCALE GENOMIC DNA]</scope>
</reference>
<evidence type="ECO:0000313" key="2">
    <source>
        <dbReference type="EMBL" id="CAL5065775.1"/>
    </source>
</evidence>
<evidence type="ECO:0000313" key="3">
    <source>
        <dbReference type="Proteomes" id="UP001497457"/>
    </source>
</evidence>
<gene>
    <name evidence="2" type="ORF">URODEC1_LOCUS100114</name>
</gene>
<evidence type="ECO:0000259" key="1">
    <source>
        <dbReference type="Pfam" id="PF07762"/>
    </source>
</evidence>
<dbReference type="Pfam" id="PF07762">
    <property type="entry name" value="DUF1618"/>
    <property type="match status" value="1"/>
</dbReference>
<organism evidence="2 3">
    <name type="scientific">Urochloa decumbens</name>
    <dbReference type="NCBI Taxonomy" id="240449"/>
    <lineage>
        <taxon>Eukaryota</taxon>
        <taxon>Viridiplantae</taxon>
        <taxon>Streptophyta</taxon>
        <taxon>Embryophyta</taxon>
        <taxon>Tracheophyta</taxon>
        <taxon>Spermatophyta</taxon>
        <taxon>Magnoliopsida</taxon>
        <taxon>Liliopsida</taxon>
        <taxon>Poales</taxon>
        <taxon>Poaceae</taxon>
        <taxon>PACMAD clade</taxon>
        <taxon>Panicoideae</taxon>
        <taxon>Panicodae</taxon>
        <taxon>Paniceae</taxon>
        <taxon>Melinidinae</taxon>
        <taxon>Urochloa</taxon>
    </lineage>
</organism>
<dbReference type="Proteomes" id="UP001497457">
    <property type="component" value="Chromosome 5rd"/>
</dbReference>
<dbReference type="AlphaFoldDB" id="A0ABC9EZR7"/>
<keyword evidence="3" id="KW-1185">Reference proteome</keyword>
<reference evidence="3" key="1">
    <citation type="submission" date="2024-06" db="EMBL/GenBank/DDBJ databases">
        <authorList>
            <person name="Ryan C."/>
        </authorList>
    </citation>
    <scope>NUCLEOTIDE SEQUENCE [LARGE SCALE GENOMIC DNA]</scope>
</reference>
<sequence>MANADAAAGSGALPNWVMLERFIFRRDDPKTFREDRRTSAIGETSVGAHLTVSFILAEPPTPSRLYLSWPEGPKREKMCHLVAAHRNLVLLRLDSFVNASNPSPFGEIVHDYFLYIADPRSRAEFTPVLRRLPPYTVYNTHYGRPATYPFEPAGVGILCCGEQFALAYMNICSRYPESETSSELEEEEEVLEAQVWVFRSTVGDDSTDRGEKWKIKHLPINGKKIEYEDLLNWKTHEVVPFKNALCWVDYDRGILYCEDVCGDTPKAFFVGFPRDEVQYQPSLRPELYRSLCVTEGGDTLALVDVSRHDGAAVGRMLPDSGFTIVSMALTKPATFAVDADELWATHPLKDLPREVMMLPLLSMDEANVAHFVLYDWAHTVGKVSLVTIDLRTKRMIGSVVPYINGKEDLSTDDADMVKAKPGFFMHFLPTEFPKFLNLHRESTESAGSLE</sequence>
<dbReference type="PANTHER" id="PTHR33074">
    <property type="entry name" value="EXPRESSED PROTEIN-RELATED"/>
    <property type="match status" value="1"/>
</dbReference>
<proteinExistence type="predicted"/>
<protein>
    <recommendedName>
        <fullName evidence="1">DUF1618 domain-containing protein</fullName>
    </recommendedName>
</protein>
<dbReference type="PANTHER" id="PTHR33074:SF97">
    <property type="entry name" value="DUF1618 DOMAIN-CONTAINING PROTEIN"/>
    <property type="match status" value="1"/>
</dbReference>
<feature type="domain" description="DUF1618" evidence="1">
    <location>
        <begin position="247"/>
        <end position="368"/>
    </location>
</feature>
<dbReference type="InterPro" id="IPR011676">
    <property type="entry name" value="DUF1618"/>
</dbReference>
<dbReference type="EMBL" id="OZ075115">
    <property type="protein sequence ID" value="CAL5065775.1"/>
    <property type="molecule type" value="Genomic_DNA"/>
</dbReference>
<name>A0ABC9EZR7_9POAL</name>